<protein>
    <submittedName>
        <fullName evidence="1">Uncharacterized protein</fullName>
    </submittedName>
</protein>
<dbReference type="AlphaFoldDB" id="A0A382XET6"/>
<organism evidence="1">
    <name type="scientific">marine metagenome</name>
    <dbReference type="NCBI Taxonomy" id="408172"/>
    <lineage>
        <taxon>unclassified sequences</taxon>
        <taxon>metagenomes</taxon>
        <taxon>ecological metagenomes</taxon>
    </lineage>
</organism>
<accession>A0A382XET6</accession>
<proteinExistence type="predicted"/>
<gene>
    <name evidence="1" type="ORF">METZ01_LOCUS422541</name>
</gene>
<reference evidence="1" key="1">
    <citation type="submission" date="2018-05" db="EMBL/GenBank/DDBJ databases">
        <authorList>
            <person name="Lanie J.A."/>
            <person name="Ng W.-L."/>
            <person name="Kazmierczak K.M."/>
            <person name="Andrzejewski T.M."/>
            <person name="Davidsen T.M."/>
            <person name="Wayne K.J."/>
            <person name="Tettelin H."/>
            <person name="Glass J.I."/>
            <person name="Rusch D."/>
            <person name="Podicherti R."/>
            <person name="Tsui H.-C.T."/>
            <person name="Winkler M.E."/>
        </authorList>
    </citation>
    <scope>NUCLEOTIDE SEQUENCE</scope>
</reference>
<dbReference type="EMBL" id="UINC01167273">
    <property type="protein sequence ID" value="SVD69687.1"/>
    <property type="molecule type" value="Genomic_DNA"/>
</dbReference>
<evidence type="ECO:0000313" key="1">
    <source>
        <dbReference type="EMBL" id="SVD69687.1"/>
    </source>
</evidence>
<sequence length="63" mass="7745">MKIKVQDREYTDPKIIMKTSFRLRYYSIRFENLNGEDVSGWGHLNKEQAKRMIRELEVFLHER</sequence>
<name>A0A382XET6_9ZZZZ</name>